<sequence>MKIRYKKVKLVLVLCGFYLLTINCFSQSQVIFNKINQSNGLSSNRVTGIIKENNGFVWIGTENGLNRFDGKQFKIYNSQNSSISSNNISDVLLDSKGRIWVATLGGGLNLYSNSSDDFVVYKNDSKDLTSLPSNQLYKLFEDSNGNLWIGSENGLCLFVEASNLFITYHQQNNNNTSHNIVTSIYEDTQGDLWIGTFGHGLNKFSMTTKMFKHIESETSIFNDFVHTISQLNEDVLLVGTSGSGLLMFDLKTHKFENFFKDSNKLSSEITIVRSLFKDKKNDLWVGTDGNGIIKIEKPNSTNPEIYNFTHKPQLDSSLSGNAVYVITEDEQANIWIGTAWNGINILPQKNNFELIPSDIMGLYPIPVLSIYKNKKDLYLGLDGKGLTVFNTETNEVKQFNKDFKNSIGGDYIQCIYESKSKILWIGTYANGIIKFNPKTNSYIQYKHESDNPKSLSFNDVRTIIEDDKNNLWVASWGGGLNYFDTSKNEFTAFRENKNDTTSISSDNIVSMIKDGTTLWLGTYGGGINLFNTSSKKATRLKNLNKNQNSIDSDNILSLLKDSKGNIWIGDSEGGINRFDFDTKMFNRFETNNELNNQSEVSLIEDDNGNIWFSTEKGIGKYDYDINDFKSFPNFAGSYRINSVFKDESGILYFGRSDGVLKFNPKNILYENIQPQVKITNFKLFNKDLPVGENEILTKNITLTNHISLRHDSNVITFEFAALQFPFSYRCEYAIQMEGFDKDWRNIGTDRTVTYTNLSPGNYNFKVKSKESGSKWGDDFTSMNIYIQKPFWLEWWAIVLYILFALFVLYLFRKYTVAWEQLKTNLKLEKLTHEKDIELYNFKQQFFTNISHDIRTPVTLILGSINRLLQGKEEVDDDLSNSIETIKKNGNKLVNLVNELLDHRKLEFNKIKLQIVNENLVEFCEEIYLSFKEMALEKGIHFNFKTNTDELLVWFDKNQLEKVLYNLLSNSFKFTKTAETIEFSLFDKEDIVEIHIKDKGIGIAKRQLDKIFNRFYQTKENADSNTNGFGLGLTISKEIIDLHHGEIVVDSIKGKGTEFVIKLKKGESHFTQEQINGDKTNSLLTNYFKENLENQKNNDLVIKNENTNNKNPTLLIVEDNTDIRDYIVGILSNEYNIIEASNGEEALQLVFDNSLDLIISDVMMPIMDGITLTKELKANVRTSHIPILLLTARASFTHKIEGFEIGADDYITKPFNELLLRSRIKNILKNRNLLHEKFWMKELIPISELNLNKSDEEFMNKLMNILEENLDSADLNVNFVCDELGMSHSVVYKKIKSLTNMSYVEFVRDFKLKTAKKLIEEQNFSVLDASYHVGYSDRKYFSKLFKKHFGKAPSEYLKKS</sequence>
<dbReference type="SUPFAM" id="SSF46689">
    <property type="entry name" value="Homeodomain-like"/>
    <property type="match status" value="1"/>
</dbReference>
<dbReference type="InterPro" id="IPR011123">
    <property type="entry name" value="Y_Y_Y"/>
</dbReference>
<feature type="signal peptide" evidence="9">
    <location>
        <begin position="1"/>
        <end position="26"/>
    </location>
</feature>
<dbReference type="SUPFAM" id="SSF55874">
    <property type="entry name" value="ATPase domain of HSP90 chaperone/DNA topoisomerase II/histidine kinase"/>
    <property type="match status" value="1"/>
</dbReference>
<dbReference type="Gene3D" id="1.10.10.60">
    <property type="entry name" value="Homeodomain-like"/>
    <property type="match status" value="1"/>
</dbReference>
<dbReference type="PROSITE" id="PS50109">
    <property type="entry name" value="HIS_KIN"/>
    <property type="match status" value="1"/>
</dbReference>
<dbReference type="RefSeq" id="WP_345276912.1">
    <property type="nucleotide sequence ID" value="NZ_BAABJW010000003.1"/>
</dbReference>
<dbReference type="PROSITE" id="PS50110">
    <property type="entry name" value="RESPONSE_REGULATORY"/>
    <property type="match status" value="1"/>
</dbReference>
<dbReference type="Pfam" id="PF02518">
    <property type="entry name" value="HATPase_c"/>
    <property type="match status" value="1"/>
</dbReference>
<dbReference type="PROSITE" id="PS00041">
    <property type="entry name" value="HTH_ARAC_FAMILY_1"/>
    <property type="match status" value="1"/>
</dbReference>
<dbReference type="InterPro" id="IPR009057">
    <property type="entry name" value="Homeodomain-like_sf"/>
</dbReference>
<feature type="domain" description="HTH araC/xylS-type" evidence="10">
    <location>
        <begin position="1259"/>
        <end position="1358"/>
    </location>
</feature>
<comment type="caution">
    <text evidence="13">The sequence shown here is derived from an EMBL/GenBank/DDBJ whole genome shotgun (WGS) entry which is preliminary data.</text>
</comment>
<evidence type="ECO:0000256" key="7">
    <source>
        <dbReference type="PROSITE-ProRule" id="PRU00169"/>
    </source>
</evidence>
<dbReference type="InterPro" id="IPR018062">
    <property type="entry name" value="HTH_AraC-typ_CS"/>
</dbReference>
<dbReference type="InterPro" id="IPR004358">
    <property type="entry name" value="Sig_transdc_His_kin-like_C"/>
</dbReference>
<proteinExistence type="predicted"/>
<accession>A0ABP9CP25</accession>
<evidence type="ECO:0000256" key="2">
    <source>
        <dbReference type="ARBA" id="ARBA00012438"/>
    </source>
</evidence>
<dbReference type="Proteomes" id="UP001501433">
    <property type="component" value="Unassembled WGS sequence"/>
</dbReference>
<organism evidence="13 14">
    <name type="scientific">Litoribaculum gwangyangense</name>
    <dbReference type="NCBI Taxonomy" id="1130722"/>
    <lineage>
        <taxon>Bacteria</taxon>
        <taxon>Pseudomonadati</taxon>
        <taxon>Bacteroidota</taxon>
        <taxon>Flavobacteriia</taxon>
        <taxon>Flavobacteriales</taxon>
        <taxon>Flavobacteriaceae</taxon>
        <taxon>Litoribaculum</taxon>
    </lineage>
</organism>
<dbReference type="InterPro" id="IPR015943">
    <property type="entry name" value="WD40/YVTN_repeat-like_dom_sf"/>
</dbReference>
<feature type="domain" description="Histidine kinase" evidence="11">
    <location>
        <begin position="848"/>
        <end position="1066"/>
    </location>
</feature>
<dbReference type="PANTHER" id="PTHR43547">
    <property type="entry name" value="TWO-COMPONENT HISTIDINE KINASE"/>
    <property type="match status" value="1"/>
</dbReference>
<keyword evidence="4" id="KW-0805">Transcription regulation</keyword>
<dbReference type="SMART" id="SM00388">
    <property type="entry name" value="HisKA"/>
    <property type="match status" value="1"/>
</dbReference>
<dbReference type="InterPro" id="IPR003594">
    <property type="entry name" value="HATPase_dom"/>
</dbReference>
<keyword evidence="9" id="KW-0732">Signal</keyword>
<dbReference type="Pfam" id="PF07495">
    <property type="entry name" value="Y_Y_Y"/>
    <property type="match status" value="1"/>
</dbReference>
<name>A0ABP9CP25_9FLAO</name>
<evidence type="ECO:0000259" key="11">
    <source>
        <dbReference type="PROSITE" id="PS50109"/>
    </source>
</evidence>
<dbReference type="InterPro" id="IPR001789">
    <property type="entry name" value="Sig_transdc_resp-reg_receiver"/>
</dbReference>
<evidence type="ECO:0000256" key="3">
    <source>
        <dbReference type="ARBA" id="ARBA00022553"/>
    </source>
</evidence>
<dbReference type="Gene3D" id="2.60.40.10">
    <property type="entry name" value="Immunoglobulins"/>
    <property type="match status" value="1"/>
</dbReference>
<keyword evidence="6" id="KW-0804">Transcription</keyword>
<dbReference type="SUPFAM" id="SSF63829">
    <property type="entry name" value="Calcium-dependent phosphotriesterase"/>
    <property type="match status" value="2"/>
</dbReference>
<evidence type="ECO:0000256" key="1">
    <source>
        <dbReference type="ARBA" id="ARBA00000085"/>
    </source>
</evidence>
<dbReference type="PRINTS" id="PR00344">
    <property type="entry name" value="BCTRLSENSOR"/>
</dbReference>
<feature type="transmembrane region" description="Helical" evidence="8">
    <location>
        <begin position="791"/>
        <end position="811"/>
    </location>
</feature>
<dbReference type="Gene3D" id="3.40.50.2300">
    <property type="match status" value="1"/>
</dbReference>
<dbReference type="InterPro" id="IPR013783">
    <property type="entry name" value="Ig-like_fold"/>
</dbReference>
<feature type="chain" id="PRO_5047206843" description="histidine kinase" evidence="9">
    <location>
        <begin position="27"/>
        <end position="1359"/>
    </location>
</feature>
<dbReference type="PROSITE" id="PS01124">
    <property type="entry name" value="HTH_ARAC_FAMILY_2"/>
    <property type="match status" value="1"/>
</dbReference>
<dbReference type="SMART" id="SM00342">
    <property type="entry name" value="HTH_ARAC"/>
    <property type="match status" value="1"/>
</dbReference>
<gene>
    <name evidence="13" type="ORF">GCM10023330_20820</name>
</gene>
<evidence type="ECO:0000259" key="12">
    <source>
        <dbReference type="PROSITE" id="PS50110"/>
    </source>
</evidence>
<dbReference type="Gene3D" id="3.30.565.10">
    <property type="entry name" value="Histidine kinase-like ATPase, C-terminal domain"/>
    <property type="match status" value="1"/>
</dbReference>
<dbReference type="Pfam" id="PF12833">
    <property type="entry name" value="HTH_18"/>
    <property type="match status" value="1"/>
</dbReference>
<evidence type="ECO:0000256" key="5">
    <source>
        <dbReference type="ARBA" id="ARBA00023125"/>
    </source>
</evidence>
<evidence type="ECO:0000313" key="14">
    <source>
        <dbReference type="Proteomes" id="UP001501433"/>
    </source>
</evidence>
<evidence type="ECO:0000256" key="8">
    <source>
        <dbReference type="SAM" id="Phobius"/>
    </source>
</evidence>
<dbReference type="EC" id="2.7.13.3" evidence="2"/>
<evidence type="ECO:0000259" key="10">
    <source>
        <dbReference type="PROSITE" id="PS01124"/>
    </source>
</evidence>
<evidence type="ECO:0000256" key="9">
    <source>
        <dbReference type="SAM" id="SignalP"/>
    </source>
</evidence>
<dbReference type="EMBL" id="BAABJW010000003">
    <property type="protein sequence ID" value="GAA4813048.1"/>
    <property type="molecule type" value="Genomic_DNA"/>
</dbReference>
<keyword evidence="8" id="KW-0812">Transmembrane</keyword>
<comment type="catalytic activity">
    <reaction evidence="1">
        <text>ATP + protein L-histidine = ADP + protein N-phospho-L-histidine.</text>
        <dbReference type="EC" id="2.7.13.3"/>
    </reaction>
</comment>
<dbReference type="InterPro" id="IPR003661">
    <property type="entry name" value="HisK_dim/P_dom"/>
</dbReference>
<keyword evidence="3 7" id="KW-0597">Phosphoprotein</keyword>
<dbReference type="InterPro" id="IPR011110">
    <property type="entry name" value="Reg_prop"/>
</dbReference>
<evidence type="ECO:0000313" key="13">
    <source>
        <dbReference type="EMBL" id="GAA4813048.1"/>
    </source>
</evidence>
<dbReference type="SMART" id="SM00448">
    <property type="entry name" value="REC"/>
    <property type="match status" value="1"/>
</dbReference>
<dbReference type="Gene3D" id="1.10.287.130">
    <property type="match status" value="1"/>
</dbReference>
<feature type="domain" description="Response regulatory" evidence="12">
    <location>
        <begin position="1112"/>
        <end position="1227"/>
    </location>
</feature>
<reference evidence="14" key="1">
    <citation type="journal article" date="2019" name="Int. J. Syst. Evol. Microbiol.">
        <title>The Global Catalogue of Microorganisms (GCM) 10K type strain sequencing project: providing services to taxonomists for standard genome sequencing and annotation.</title>
        <authorList>
            <consortium name="The Broad Institute Genomics Platform"/>
            <consortium name="The Broad Institute Genome Sequencing Center for Infectious Disease"/>
            <person name="Wu L."/>
            <person name="Ma J."/>
        </authorList>
    </citation>
    <scope>NUCLEOTIDE SEQUENCE [LARGE SCALE GENOMIC DNA]</scope>
    <source>
        <strain evidence="14">JCM 18325</strain>
    </source>
</reference>
<dbReference type="SUPFAM" id="SSF47384">
    <property type="entry name" value="Homodimeric domain of signal transducing histidine kinase"/>
    <property type="match status" value="1"/>
</dbReference>
<evidence type="ECO:0000256" key="4">
    <source>
        <dbReference type="ARBA" id="ARBA00023015"/>
    </source>
</evidence>
<dbReference type="PANTHER" id="PTHR43547:SF2">
    <property type="entry name" value="HYBRID SIGNAL TRANSDUCTION HISTIDINE KINASE C"/>
    <property type="match status" value="1"/>
</dbReference>
<evidence type="ECO:0000256" key="6">
    <source>
        <dbReference type="ARBA" id="ARBA00023163"/>
    </source>
</evidence>
<dbReference type="SUPFAM" id="SSF52172">
    <property type="entry name" value="CheY-like"/>
    <property type="match status" value="1"/>
</dbReference>
<dbReference type="InterPro" id="IPR011006">
    <property type="entry name" value="CheY-like_superfamily"/>
</dbReference>
<dbReference type="InterPro" id="IPR036097">
    <property type="entry name" value="HisK_dim/P_sf"/>
</dbReference>
<dbReference type="CDD" id="cd00082">
    <property type="entry name" value="HisKA"/>
    <property type="match status" value="1"/>
</dbReference>
<dbReference type="InterPro" id="IPR018060">
    <property type="entry name" value="HTH_AraC"/>
</dbReference>
<feature type="modified residue" description="4-aspartylphosphate" evidence="7">
    <location>
        <position position="1160"/>
    </location>
</feature>
<dbReference type="CDD" id="cd17574">
    <property type="entry name" value="REC_OmpR"/>
    <property type="match status" value="1"/>
</dbReference>
<protein>
    <recommendedName>
        <fullName evidence="2">histidine kinase</fullName>
        <ecNumber evidence="2">2.7.13.3</ecNumber>
    </recommendedName>
</protein>
<keyword evidence="14" id="KW-1185">Reference proteome</keyword>
<keyword evidence="8" id="KW-1133">Transmembrane helix</keyword>
<dbReference type="InterPro" id="IPR005467">
    <property type="entry name" value="His_kinase_dom"/>
</dbReference>
<keyword evidence="8" id="KW-0472">Membrane</keyword>
<dbReference type="InterPro" id="IPR036890">
    <property type="entry name" value="HATPase_C_sf"/>
</dbReference>
<dbReference type="Gene3D" id="2.130.10.10">
    <property type="entry name" value="YVTN repeat-like/Quinoprotein amine dehydrogenase"/>
    <property type="match status" value="3"/>
</dbReference>
<keyword evidence="5" id="KW-0238">DNA-binding</keyword>
<dbReference type="Pfam" id="PF07494">
    <property type="entry name" value="Reg_prop"/>
    <property type="match status" value="6"/>
</dbReference>
<dbReference type="SMART" id="SM00387">
    <property type="entry name" value="HATPase_c"/>
    <property type="match status" value="1"/>
</dbReference>
<dbReference type="Pfam" id="PF00072">
    <property type="entry name" value="Response_reg"/>
    <property type="match status" value="1"/>
</dbReference>
<dbReference type="Pfam" id="PF00512">
    <property type="entry name" value="HisKA"/>
    <property type="match status" value="1"/>
</dbReference>